<gene>
    <name evidence="1" type="ORF">LMG032447_00953</name>
</gene>
<evidence type="ECO:0000313" key="2">
    <source>
        <dbReference type="Proteomes" id="UP000838102"/>
    </source>
</evidence>
<dbReference type="Proteomes" id="UP000838102">
    <property type="component" value="Unassembled WGS sequence"/>
</dbReference>
<proteinExistence type="predicted"/>
<dbReference type="EMBL" id="CAKOEU010000004">
    <property type="protein sequence ID" value="CAH1854841.1"/>
    <property type="molecule type" value="Genomic_DNA"/>
</dbReference>
<evidence type="ECO:0000313" key="1">
    <source>
        <dbReference type="EMBL" id="CAH1854841.1"/>
    </source>
</evidence>
<dbReference type="RefSeq" id="WP_248706343.1">
    <property type="nucleotide sequence ID" value="NZ_CAKOET010000004.1"/>
</dbReference>
<name>A0ABM9D1Y8_9LACO</name>
<sequence length="94" mass="10604">MQLSQFEALTQYMDLKTPIYLKYPASDPNGNPVSQLKFAANHRDLVLVIGPKPLSLGQLMAQTAQVSYQAQLLRPNGQSILGFQLDKNYYIYLN</sequence>
<comment type="caution">
    <text evidence="1">The sequence shown here is derived from an EMBL/GenBank/DDBJ whole genome shotgun (WGS) entry which is preliminary data.</text>
</comment>
<accession>A0ABM9D1Y8</accession>
<organism evidence="1 2">
    <name type="scientific">Convivina praedatoris</name>
    <dbReference type="NCBI Taxonomy" id="2880963"/>
    <lineage>
        <taxon>Bacteria</taxon>
        <taxon>Bacillati</taxon>
        <taxon>Bacillota</taxon>
        <taxon>Bacilli</taxon>
        <taxon>Lactobacillales</taxon>
        <taxon>Lactobacillaceae</taxon>
        <taxon>Convivina</taxon>
    </lineage>
</organism>
<reference evidence="1" key="1">
    <citation type="submission" date="2022-03" db="EMBL/GenBank/DDBJ databases">
        <authorList>
            <person name="Hettiarachchi G."/>
        </authorList>
    </citation>
    <scope>NUCLEOTIDE SEQUENCE</scope>
    <source>
        <strain evidence="1">LMG 32447</strain>
    </source>
</reference>
<protein>
    <submittedName>
        <fullName evidence="1">Uncharacterized protein</fullName>
    </submittedName>
</protein>
<keyword evidence="2" id="KW-1185">Reference proteome</keyword>